<protein>
    <recommendedName>
        <fullName evidence="1">SHSP domain-containing protein</fullName>
    </recommendedName>
</protein>
<gene>
    <name evidence="2" type="ORF">F7725_015612</name>
</gene>
<feature type="domain" description="SHSP" evidence="1">
    <location>
        <begin position="20"/>
        <end position="62"/>
    </location>
</feature>
<reference evidence="2 3" key="1">
    <citation type="submission" date="2020-03" db="EMBL/GenBank/DDBJ databases">
        <title>Dissostichus mawsoni Genome sequencing and assembly.</title>
        <authorList>
            <person name="Park H."/>
        </authorList>
    </citation>
    <scope>NUCLEOTIDE SEQUENCE [LARGE SCALE GENOMIC DNA]</scope>
    <source>
        <strain evidence="2">DM0001</strain>
        <tissue evidence="2">Muscle</tissue>
    </source>
</reference>
<dbReference type="Pfam" id="PF00011">
    <property type="entry name" value="HSP20"/>
    <property type="match status" value="1"/>
</dbReference>
<dbReference type="AlphaFoldDB" id="A0A7J5YI36"/>
<name>A0A7J5YI36_DISMA</name>
<proteinExistence type="predicted"/>
<comment type="caution">
    <text evidence="2">The sequence shown here is derived from an EMBL/GenBank/DDBJ whole genome shotgun (WGS) entry which is preliminary data.</text>
</comment>
<evidence type="ECO:0000313" key="3">
    <source>
        <dbReference type="Proteomes" id="UP000518266"/>
    </source>
</evidence>
<dbReference type="Proteomes" id="UP000518266">
    <property type="component" value="Unassembled WGS sequence"/>
</dbReference>
<organism evidence="2 3">
    <name type="scientific">Dissostichus mawsoni</name>
    <name type="common">Antarctic cod</name>
    <dbReference type="NCBI Taxonomy" id="36200"/>
    <lineage>
        <taxon>Eukaryota</taxon>
        <taxon>Metazoa</taxon>
        <taxon>Chordata</taxon>
        <taxon>Craniata</taxon>
        <taxon>Vertebrata</taxon>
        <taxon>Euteleostomi</taxon>
        <taxon>Actinopterygii</taxon>
        <taxon>Neopterygii</taxon>
        <taxon>Teleostei</taxon>
        <taxon>Neoteleostei</taxon>
        <taxon>Acanthomorphata</taxon>
        <taxon>Eupercaria</taxon>
        <taxon>Perciformes</taxon>
        <taxon>Notothenioidei</taxon>
        <taxon>Nototheniidae</taxon>
        <taxon>Dissostichus</taxon>
    </lineage>
</organism>
<dbReference type="OrthoDB" id="1431247at2759"/>
<keyword evidence="3" id="KW-1185">Reference proteome</keyword>
<evidence type="ECO:0000259" key="1">
    <source>
        <dbReference type="Pfam" id="PF00011"/>
    </source>
</evidence>
<accession>A0A7J5YI36</accession>
<sequence length="73" mass="7656">MRKSRMIMDLFQGASPGNTSTLPQGVDLQHITSSLSGNGVLSIEAPAPGTSVSNPANEIVIPVQIKHTQDGEK</sequence>
<evidence type="ECO:0000313" key="2">
    <source>
        <dbReference type="EMBL" id="KAF3849115.1"/>
    </source>
</evidence>
<dbReference type="InterPro" id="IPR008978">
    <property type="entry name" value="HSP20-like_chaperone"/>
</dbReference>
<dbReference type="InterPro" id="IPR002068">
    <property type="entry name" value="A-crystallin/Hsp20_dom"/>
</dbReference>
<dbReference type="EMBL" id="JAAKFY010000012">
    <property type="protein sequence ID" value="KAF3849115.1"/>
    <property type="molecule type" value="Genomic_DNA"/>
</dbReference>
<dbReference type="Gene3D" id="2.60.40.790">
    <property type="match status" value="1"/>
</dbReference>